<dbReference type="Gene3D" id="3.30.70.270">
    <property type="match status" value="1"/>
</dbReference>
<dbReference type="SMART" id="SM00267">
    <property type="entry name" value="GGDEF"/>
    <property type="match status" value="1"/>
</dbReference>
<evidence type="ECO:0000313" key="6">
    <source>
        <dbReference type="Proteomes" id="UP000714380"/>
    </source>
</evidence>
<name>A0ABS7ZMR5_9GAMM</name>
<keyword evidence="1" id="KW-0812">Transmembrane</keyword>
<dbReference type="Gene3D" id="6.10.340.10">
    <property type="match status" value="1"/>
</dbReference>
<feature type="domain" description="EAL" evidence="2">
    <location>
        <begin position="556"/>
        <end position="811"/>
    </location>
</feature>
<dbReference type="InterPro" id="IPR052155">
    <property type="entry name" value="Biofilm_reg_signaling"/>
</dbReference>
<evidence type="ECO:0000256" key="1">
    <source>
        <dbReference type="SAM" id="Phobius"/>
    </source>
</evidence>
<dbReference type="Gene3D" id="3.20.20.450">
    <property type="entry name" value="EAL domain"/>
    <property type="match status" value="1"/>
</dbReference>
<evidence type="ECO:0000259" key="3">
    <source>
        <dbReference type="PROSITE" id="PS50885"/>
    </source>
</evidence>
<protein>
    <submittedName>
        <fullName evidence="5">EAL domain-containing protein</fullName>
    </submittedName>
</protein>
<proteinExistence type="predicted"/>
<dbReference type="SUPFAM" id="SSF55073">
    <property type="entry name" value="Nucleotide cyclase"/>
    <property type="match status" value="1"/>
</dbReference>
<dbReference type="InterPro" id="IPR001633">
    <property type="entry name" value="EAL_dom"/>
</dbReference>
<feature type="domain" description="GGDEF" evidence="4">
    <location>
        <begin position="409"/>
        <end position="547"/>
    </location>
</feature>
<dbReference type="CDD" id="cd01949">
    <property type="entry name" value="GGDEF"/>
    <property type="match status" value="1"/>
</dbReference>
<dbReference type="CDD" id="cd01948">
    <property type="entry name" value="EAL"/>
    <property type="match status" value="1"/>
</dbReference>
<reference evidence="5 6" key="1">
    <citation type="submission" date="2020-12" db="EMBL/GenBank/DDBJ databases">
        <title>Novel Thalassolituus-related marine hydrocarbonoclastic bacteria mediated algae-derived hydrocarbons mineralization in twilight zone of the northern South China Sea.</title>
        <authorList>
            <person name="Dong C."/>
        </authorList>
    </citation>
    <scope>NUCLEOTIDE SEQUENCE [LARGE SCALE GENOMIC DNA]</scope>
    <source>
        <strain evidence="5 6">IMCC1826</strain>
    </source>
</reference>
<dbReference type="SUPFAM" id="SSF141868">
    <property type="entry name" value="EAL domain-like"/>
    <property type="match status" value="1"/>
</dbReference>
<gene>
    <name evidence="5" type="ORF">I9W95_02645</name>
</gene>
<evidence type="ECO:0000259" key="4">
    <source>
        <dbReference type="PROSITE" id="PS50887"/>
    </source>
</evidence>
<dbReference type="InterPro" id="IPR003660">
    <property type="entry name" value="HAMP_dom"/>
</dbReference>
<keyword evidence="6" id="KW-1185">Reference proteome</keyword>
<feature type="domain" description="HAMP" evidence="3">
    <location>
        <begin position="196"/>
        <end position="248"/>
    </location>
</feature>
<keyword evidence="1" id="KW-0472">Membrane</keyword>
<evidence type="ECO:0000313" key="5">
    <source>
        <dbReference type="EMBL" id="MCA6062498.1"/>
    </source>
</evidence>
<dbReference type="RefSeq" id="WP_225671568.1">
    <property type="nucleotide sequence ID" value="NZ_JAEDAH010000010.1"/>
</dbReference>
<dbReference type="SMART" id="SM00052">
    <property type="entry name" value="EAL"/>
    <property type="match status" value="1"/>
</dbReference>
<evidence type="ECO:0000259" key="2">
    <source>
        <dbReference type="PROSITE" id="PS50883"/>
    </source>
</evidence>
<keyword evidence="1" id="KW-1133">Transmembrane helix</keyword>
<dbReference type="SMART" id="SM00304">
    <property type="entry name" value="HAMP"/>
    <property type="match status" value="1"/>
</dbReference>
<accession>A0ABS7ZMR5</accession>
<dbReference type="InterPro" id="IPR035919">
    <property type="entry name" value="EAL_sf"/>
</dbReference>
<feature type="transmembrane region" description="Helical" evidence="1">
    <location>
        <begin position="12"/>
        <end position="34"/>
    </location>
</feature>
<dbReference type="InterPro" id="IPR000160">
    <property type="entry name" value="GGDEF_dom"/>
</dbReference>
<dbReference type="InterPro" id="IPR043128">
    <property type="entry name" value="Rev_trsase/Diguanyl_cyclase"/>
</dbReference>
<dbReference type="PANTHER" id="PTHR44757">
    <property type="entry name" value="DIGUANYLATE CYCLASE DGCP"/>
    <property type="match status" value="1"/>
</dbReference>
<dbReference type="NCBIfam" id="TIGR00254">
    <property type="entry name" value="GGDEF"/>
    <property type="match status" value="1"/>
</dbReference>
<dbReference type="Pfam" id="PF00990">
    <property type="entry name" value="GGDEF"/>
    <property type="match status" value="1"/>
</dbReference>
<dbReference type="PROSITE" id="PS50883">
    <property type="entry name" value="EAL"/>
    <property type="match status" value="1"/>
</dbReference>
<dbReference type="InterPro" id="IPR029787">
    <property type="entry name" value="Nucleotide_cyclase"/>
</dbReference>
<comment type="caution">
    <text evidence="5">The sequence shown here is derived from an EMBL/GenBank/DDBJ whole genome shotgun (WGS) entry which is preliminary data.</text>
</comment>
<dbReference type="PROSITE" id="PS50885">
    <property type="entry name" value="HAMP"/>
    <property type="match status" value="1"/>
</dbReference>
<sequence length="819" mass="93358">MNTPRKRSSLRRVLHTWSALALGITAILVGYFLFEALTSQFSNTWRSKLEAEMTSLRLTLQHQLAESDWSLADQSLSRMATRHHVEHMELIVDGYIRLSTKRSELGKEFFPELLPAGMTLQGAELQLQQDGVDFYAVLPIVIRTERLRENQRGWLIAHYNARFQYEELLHNAIHKVFILIGMLALYSLGLQHIVRKQVLNPLARLVEFTRSLRDGQLGSTIHSSTSTEFSHLEGAFNSLSRHLKHSVDQIHDQHMRDQAFTRAFPDMAFLIDNDGYIQGRYGADNSPIPELNQNLSGEYFSVWVSPEEADALEECRLKAITLHDTVISEFRHQDFYVESRLTPLLDESDSNNIRTTGVLWLIRDISEVKRKQQLIEFQANFDSLTSLANRRFALLHIDKKMAHARRAKKYGAVLFIDLDHFKNINDSLGHPVGDKILIEVGERLSKAVRDEDLTARLGGDEFLVLFDDMADTPETAAALAHDSAERLMNTIRRSYAIDIHTFHISASIGIAIFPADQLDASDLIRQADTAMYHAKSLGRNGISLYTDNMQQETQDKLNLFNDLYQAIQDKAFTLAFQPQMNDHGQITGAEALCRWTNHGVTVRPDIFIAAAEETRLILPLGSWILQESCRRLKHWRDLGLLPPSFRRLAVNISPAQFMDATFEQQVMDILNETGLSAHLLELEITESIFLGDKAIIREKMDRLAKLGIAFALDDFGTGYSSLSYLQKLPLHKLKIDRSFIMDIGDGQRPAQIVDSIIQLGQNLHMSIIAEGVESEPQRDYLQKRSCLEYQGYLYSPPLTEAEFLEYIRHNSGEHQTQDF</sequence>
<organism evidence="5 6">
    <name type="scientific">Thalassolituus marinus</name>
    <dbReference type="NCBI Taxonomy" id="671053"/>
    <lineage>
        <taxon>Bacteria</taxon>
        <taxon>Pseudomonadati</taxon>
        <taxon>Pseudomonadota</taxon>
        <taxon>Gammaproteobacteria</taxon>
        <taxon>Oceanospirillales</taxon>
        <taxon>Oceanospirillaceae</taxon>
        <taxon>Thalassolituus</taxon>
    </lineage>
</organism>
<dbReference type="PROSITE" id="PS50887">
    <property type="entry name" value="GGDEF"/>
    <property type="match status" value="1"/>
</dbReference>
<dbReference type="Pfam" id="PF00563">
    <property type="entry name" value="EAL"/>
    <property type="match status" value="1"/>
</dbReference>
<dbReference type="PANTHER" id="PTHR44757:SF2">
    <property type="entry name" value="BIOFILM ARCHITECTURE MAINTENANCE PROTEIN MBAA"/>
    <property type="match status" value="1"/>
</dbReference>
<dbReference type="EMBL" id="JAEDAH010000010">
    <property type="protein sequence ID" value="MCA6062498.1"/>
    <property type="molecule type" value="Genomic_DNA"/>
</dbReference>
<dbReference type="Proteomes" id="UP000714380">
    <property type="component" value="Unassembled WGS sequence"/>
</dbReference>